<dbReference type="RefSeq" id="WP_307253353.1">
    <property type="nucleotide sequence ID" value="NZ_JAUSUV010000008.1"/>
</dbReference>
<gene>
    <name evidence="2" type="ORF">J2Z48_002175</name>
</gene>
<keyword evidence="1" id="KW-0472">Membrane</keyword>
<comment type="caution">
    <text evidence="2">The sequence shown here is derived from an EMBL/GenBank/DDBJ whole genome shotgun (WGS) entry which is preliminary data.</text>
</comment>
<feature type="transmembrane region" description="Helical" evidence="1">
    <location>
        <begin position="6"/>
        <end position="28"/>
    </location>
</feature>
<reference evidence="2 3" key="1">
    <citation type="submission" date="2023-07" db="EMBL/GenBank/DDBJ databases">
        <title>Genomic Encyclopedia of Type Strains, Phase IV (KMG-IV): sequencing the most valuable type-strain genomes for metagenomic binning, comparative biology and taxonomic classification.</title>
        <authorList>
            <person name="Goeker M."/>
        </authorList>
    </citation>
    <scope>NUCLEOTIDE SEQUENCE [LARGE SCALE GENOMIC DNA]</scope>
    <source>
        <strain evidence="2 3">DSM 46876</strain>
    </source>
</reference>
<evidence type="ECO:0000313" key="2">
    <source>
        <dbReference type="EMBL" id="MDQ0417991.1"/>
    </source>
</evidence>
<dbReference type="AlphaFoldDB" id="A0AAJ1TP30"/>
<feature type="transmembrane region" description="Helical" evidence="1">
    <location>
        <begin position="40"/>
        <end position="60"/>
    </location>
</feature>
<evidence type="ECO:0000313" key="3">
    <source>
        <dbReference type="Proteomes" id="UP001238450"/>
    </source>
</evidence>
<dbReference type="Proteomes" id="UP001238450">
    <property type="component" value="Unassembled WGS sequence"/>
</dbReference>
<sequence length="91" mass="10062">MAAIQTFFSNAFIIVALFLGVLLAYQIVKDFGKRSFKETLILWGKFLLCVVIIAGIYDWISVGKKVSPSVADLLGDTIRYAIKSLKGVFIS</sequence>
<evidence type="ECO:0000256" key="1">
    <source>
        <dbReference type="SAM" id="Phobius"/>
    </source>
</evidence>
<proteinExistence type="predicted"/>
<name>A0AAJ1TP30_9BACL</name>
<keyword evidence="3" id="KW-1185">Reference proteome</keyword>
<keyword evidence="1" id="KW-0812">Transmembrane</keyword>
<accession>A0AAJ1TP30</accession>
<dbReference type="EMBL" id="JAUSUV010000008">
    <property type="protein sequence ID" value="MDQ0417991.1"/>
    <property type="molecule type" value="Genomic_DNA"/>
</dbReference>
<protein>
    <submittedName>
        <fullName evidence="2">Membrane protein</fullName>
    </submittedName>
</protein>
<keyword evidence="1" id="KW-1133">Transmembrane helix</keyword>
<organism evidence="2 3">
    <name type="scientific">Croceifilum oryzae</name>
    <dbReference type="NCBI Taxonomy" id="1553429"/>
    <lineage>
        <taxon>Bacteria</taxon>
        <taxon>Bacillati</taxon>
        <taxon>Bacillota</taxon>
        <taxon>Bacilli</taxon>
        <taxon>Bacillales</taxon>
        <taxon>Thermoactinomycetaceae</taxon>
        <taxon>Croceifilum</taxon>
    </lineage>
</organism>